<protein>
    <submittedName>
        <fullName evidence="1">Uncharacterized protein</fullName>
    </submittedName>
</protein>
<evidence type="ECO:0000313" key="1">
    <source>
        <dbReference type="EMBL" id="OOQ59842.1"/>
    </source>
</evidence>
<name>A0A1S9PFV8_9SPHI</name>
<evidence type="ECO:0000313" key="2">
    <source>
        <dbReference type="Proteomes" id="UP000189739"/>
    </source>
</evidence>
<sequence>MVTQVRYSNGIRKINHRGSLKKTFSPERINAIKHFFKTAKGFKSHAPDKIGLCFAENLGQYLGSFDQFFMTFLRNHVDCVMYSFDGIRVSYPYLHSSQSQYLWRCIKISWCLFPVSILR</sequence>
<organism evidence="1 2">
    <name type="scientific">Mucilaginibacter pedocola</name>
    <dbReference type="NCBI Taxonomy" id="1792845"/>
    <lineage>
        <taxon>Bacteria</taxon>
        <taxon>Pseudomonadati</taxon>
        <taxon>Bacteroidota</taxon>
        <taxon>Sphingobacteriia</taxon>
        <taxon>Sphingobacteriales</taxon>
        <taxon>Sphingobacteriaceae</taxon>
        <taxon>Mucilaginibacter</taxon>
    </lineage>
</organism>
<accession>A0A1S9PFV8</accession>
<dbReference type="EMBL" id="MBTF01000012">
    <property type="protein sequence ID" value="OOQ59842.1"/>
    <property type="molecule type" value="Genomic_DNA"/>
</dbReference>
<keyword evidence="2" id="KW-1185">Reference proteome</keyword>
<dbReference type="AlphaFoldDB" id="A0A1S9PFV8"/>
<comment type="caution">
    <text evidence="1">The sequence shown here is derived from an EMBL/GenBank/DDBJ whole genome shotgun (WGS) entry which is preliminary data.</text>
</comment>
<reference evidence="1 2" key="1">
    <citation type="submission" date="2016-07" db="EMBL/GenBank/DDBJ databases">
        <title>Genomic analysis of zinc-resistant bacterium Mucilaginibacter pedocola TBZ30.</title>
        <authorList>
            <person name="Huang J."/>
            <person name="Tang J."/>
        </authorList>
    </citation>
    <scope>NUCLEOTIDE SEQUENCE [LARGE SCALE GENOMIC DNA]</scope>
    <source>
        <strain evidence="1 2">TBZ30</strain>
    </source>
</reference>
<gene>
    <name evidence="1" type="ORF">BC343_06765</name>
</gene>
<proteinExistence type="predicted"/>
<dbReference type="STRING" id="1792845.BC343_06765"/>
<dbReference type="Proteomes" id="UP000189739">
    <property type="component" value="Unassembled WGS sequence"/>
</dbReference>